<comment type="caution">
    <text evidence="6">The sequence shown here is derived from an EMBL/GenBank/DDBJ whole genome shotgun (WGS) entry which is preliminary data.</text>
</comment>
<name>A0ABR3WT54_9PEZI</name>
<evidence type="ECO:0000313" key="6">
    <source>
        <dbReference type="EMBL" id="KAL1866856.1"/>
    </source>
</evidence>
<dbReference type="PANTHER" id="PTHR10237:SF14">
    <property type="entry name" value="MYND-TYPE DOMAIN-CONTAINING PROTEIN"/>
    <property type="match status" value="1"/>
</dbReference>
<feature type="domain" description="MYND-type" evidence="5">
    <location>
        <begin position="23"/>
        <end position="61"/>
    </location>
</feature>
<organism evidence="6 7">
    <name type="scientific">Diaporthe australafricana</name>
    <dbReference type="NCBI Taxonomy" id="127596"/>
    <lineage>
        <taxon>Eukaryota</taxon>
        <taxon>Fungi</taxon>
        <taxon>Dikarya</taxon>
        <taxon>Ascomycota</taxon>
        <taxon>Pezizomycotina</taxon>
        <taxon>Sordariomycetes</taxon>
        <taxon>Sordariomycetidae</taxon>
        <taxon>Diaporthales</taxon>
        <taxon>Diaporthaceae</taxon>
        <taxon>Diaporthe</taxon>
    </lineage>
</organism>
<keyword evidence="1" id="KW-0479">Metal-binding</keyword>
<gene>
    <name evidence="6" type="ORF">Daus18300_006559</name>
</gene>
<dbReference type="Pfam" id="PF01753">
    <property type="entry name" value="zf-MYND"/>
    <property type="match status" value="1"/>
</dbReference>
<dbReference type="SUPFAM" id="SSF144232">
    <property type="entry name" value="HIT/MYND zinc finger-like"/>
    <property type="match status" value="1"/>
</dbReference>
<dbReference type="PROSITE" id="PS01360">
    <property type="entry name" value="ZF_MYND_1"/>
    <property type="match status" value="1"/>
</dbReference>
<evidence type="ECO:0000256" key="2">
    <source>
        <dbReference type="ARBA" id="ARBA00022771"/>
    </source>
</evidence>
<accession>A0ABR3WT54</accession>
<reference evidence="6 7" key="1">
    <citation type="journal article" date="2024" name="IMA Fungus">
        <title>IMA Genome - F19 : A genome assembly and annotation guide to empower mycologists, including annotated draft genome sequences of Ceratocystis pirilliformis, Diaporthe australafricana, Fusarium ophioides, Paecilomyces lecythidis, and Sporothrix stenoceras.</title>
        <authorList>
            <person name="Aylward J."/>
            <person name="Wilson A.M."/>
            <person name="Visagie C.M."/>
            <person name="Spraker J."/>
            <person name="Barnes I."/>
            <person name="Buitendag C."/>
            <person name="Ceriani C."/>
            <person name="Del Mar Angel L."/>
            <person name="du Plessis D."/>
            <person name="Fuchs T."/>
            <person name="Gasser K."/>
            <person name="Kramer D."/>
            <person name="Li W."/>
            <person name="Munsamy K."/>
            <person name="Piso A."/>
            <person name="Price J.L."/>
            <person name="Sonnekus B."/>
            <person name="Thomas C."/>
            <person name="van der Nest A."/>
            <person name="van Dijk A."/>
            <person name="van Heerden A."/>
            <person name="van Vuuren N."/>
            <person name="Yilmaz N."/>
            <person name="Duong T.A."/>
            <person name="van der Merwe N.A."/>
            <person name="Wingfield M.J."/>
            <person name="Wingfield B.D."/>
        </authorList>
    </citation>
    <scope>NUCLEOTIDE SEQUENCE [LARGE SCALE GENOMIC DNA]</scope>
    <source>
        <strain evidence="6 7">CMW 18300</strain>
    </source>
</reference>
<keyword evidence="3" id="KW-0862">Zinc</keyword>
<sequence>METANTAPSTNVEQVPGPKEKLCAVCKKAEVDLSTCGRCHGIWYCSTACQRSDWKFHKLLCKAYSESICPQDGKRYVRMIFFHPDKRLPEIQWCDYEECTVCDVLVRQGSPPPNANSRQSTDLLMPMQPRGVVYGYQIQIRRRHQADFVNQGVNQSLAAAFANLGMTAMTAWKSPVLVSRGGATPELRAMPNWQDSFMLSMGVLAEDITMADFRRSVEWMANYRGDDSHFPPTLHLPLALSNVQDLDAMGDDAVNDMMRRSGFAP</sequence>
<dbReference type="PANTHER" id="PTHR10237">
    <property type="entry name" value="DEFORMED EPIDERMAL AUTOREGULATORY FACTOR 1 HOMOLOG SUPPRESSIN"/>
    <property type="match status" value="1"/>
</dbReference>
<evidence type="ECO:0000256" key="1">
    <source>
        <dbReference type="ARBA" id="ARBA00022723"/>
    </source>
</evidence>
<dbReference type="Proteomes" id="UP001583177">
    <property type="component" value="Unassembled WGS sequence"/>
</dbReference>
<evidence type="ECO:0000256" key="4">
    <source>
        <dbReference type="PROSITE-ProRule" id="PRU00134"/>
    </source>
</evidence>
<proteinExistence type="predicted"/>
<evidence type="ECO:0000256" key="3">
    <source>
        <dbReference type="ARBA" id="ARBA00022833"/>
    </source>
</evidence>
<dbReference type="Gene3D" id="6.10.140.2220">
    <property type="match status" value="1"/>
</dbReference>
<keyword evidence="7" id="KW-1185">Reference proteome</keyword>
<dbReference type="InterPro" id="IPR002893">
    <property type="entry name" value="Znf_MYND"/>
</dbReference>
<protein>
    <recommendedName>
        <fullName evidence="5">MYND-type domain-containing protein</fullName>
    </recommendedName>
</protein>
<dbReference type="InterPro" id="IPR024119">
    <property type="entry name" value="TF_DEAF-1"/>
</dbReference>
<evidence type="ECO:0000259" key="5">
    <source>
        <dbReference type="PROSITE" id="PS50865"/>
    </source>
</evidence>
<dbReference type="PROSITE" id="PS50865">
    <property type="entry name" value="ZF_MYND_2"/>
    <property type="match status" value="1"/>
</dbReference>
<evidence type="ECO:0000313" key="7">
    <source>
        <dbReference type="Proteomes" id="UP001583177"/>
    </source>
</evidence>
<keyword evidence="2 4" id="KW-0863">Zinc-finger</keyword>
<dbReference type="EMBL" id="JAWRVE010000053">
    <property type="protein sequence ID" value="KAL1866856.1"/>
    <property type="molecule type" value="Genomic_DNA"/>
</dbReference>